<dbReference type="EMBL" id="BLLI01000069">
    <property type="protein sequence ID" value="GFH43253.1"/>
    <property type="molecule type" value="Genomic_DNA"/>
</dbReference>
<dbReference type="SUPFAM" id="SSF46785">
    <property type="entry name" value="Winged helix' DNA-binding domain"/>
    <property type="match status" value="1"/>
</dbReference>
<dbReference type="InterPro" id="IPR036390">
    <property type="entry name" value="WH_DNA-bd_sf"/>
</dbReference>
<dbReference type="InterPro" id="IPR036388">
    <property type="entry name" value="WH-like_DNA-bd_sf"/>
</dbReference>
<sequence length="157" mass="17105">MKANISNSEMVVMRAIWTLNATAISPTVAEISCKIADSNNWSVATIKTLLGRLVKKDMLATMKSGRKFIYSPTLTESQAISLMGKELLSKVCAQKHAKVIVDLIRASAFTATDLAMISQALTTKKAVCHVTCDCLENVSSCTCDCKHTENNELMETN</sequence>
<evidence type="ECO:0000256" key="4">
    <source>
        <dbReference type="ARBA" id="ARBA00023163"/>
    </source>
</evidence>
<evidence type="ECO:0000313" key="6">
    <source>
        <dbReference type="Proteomes" id="UP000480303"/>
    </source>
</evidence>
<name>A0A6A0BEX4_9LACT</name>
<dbReference type="Gene3D" id="1.10.10.10">
    <property type="entry name" value="Winged helix-like DNA-binding domain superfamily/Winged helix DNA-binding domain"/>
    <property type="match status" value="1"/>
</dbReference>
<keyword evidence="4" id="KW-0804">Transcription</keyword>
<comment type="caution">
    <text evidence="5">The sequence shown here is derived from an EMBL/GenBank/DDBJ whole genome shotgun (WGS) entry which is preliminary data.</text>
</comment>
<accession>A0A6A0BEX4</accession>
<evidence type="ECO:0000313" key="5">
    <source>
        <dbReference type="EMBL" id="GFH43253.1"/>
    </source>
</evidence>
<gene>
    <name evidence="5" type="primary">copR</name>
    <name evidence="5" type="ORF">Hs30E_18040</name>
</gene>
<keyword evidence="2" id="KW-0805">Transcription regulation</keyword>
<dbReference type="InterPro" id="IPR005650">
    <property type="entry name" value="BlaI_family"/>
</dbReference>
<dbReference type="GO" id="GO:0003677">
    <property type="term" value="F:DNA binding"/>
    <property type="evidence" value="ECO:0007669"/>
    <property type="project" value="UniProtKB-KW"/>
</dbReference>
<keyword evidence="3" id="KW-0238">DNA-binding</keyword>
<keyword evidence="6" id="KW-1185">Reference proteome</keyword>
<evidence type="ECO:0000256" key="3">
    <source>
        <dbReference type="ARBA" id="ARBA00023125"/>
    </source>
</evidence>
<dbReference type="RefSeq" id="WP_172209689.1">
    <property type="nucleotide sequence ID" value="NZ_BLLI01000069.1"/>
</dbReference>
<dbReference type="Proteomes" id="UP000480303">
    <property type="component" value="Unassembled WGS sequence"/>
</dbReference>
<dbReference type="PIRSF" id="PIRSF019455">
    <property type="entry name" value="CopR_AtkY"/>
    <property type="match status" value="1"/>
</dbReference>
<dbReference type="Pfam" id="PF03965">
    <property type="entry name" value="Penicillinase_R"/>
    <property type="match status" value="1"/>
</dbReference>
<organism evidence="5 6">
    <name type="scientific">Pseudolactococcus hodotermopsidis</name>
    <dbReference type="NCBI Taxonomy" id="2709157"/>
    <lineage>
        <taxon>Bacteria</taxon>
        <taxon>Bacillati</taxon>
        <taxon>Bacillota</taxon>
        <taxon>Bacilli</taxon>
        <taxon>Lactobacillales</taxon>
        <taxon>Streptococcaceae</taxon>
        <taxon>Pseudolactococcus</taxon>
    </lineage>
</organism>
<comment type="similarity">
    <text evidence="1">Belongs to the BlaI transcriptional regulatory family.</text>
</comment>
<protein>
    <submittedName>
        <fullName evidence="5">Transcriptional regulator</fullName>
    </submittedName>
</protein>
<proteinExistence type="inferred from homology"/>
<evidence type="ECO:0000256" key="1">
    <source>
        <dbReference type="ARBA" id="ARBA00011046"/>
    </source>
</evidence>
<dbReference type="GO" id="GO:0045892">
    <property type="term" value="P:negative regulation of DNA-templated transcription"/>
    <property type="evidence" value="ECO:0007669"/>
    <property type="project" value="InterPro"/>
</dbReference>
<reference evidence="5 6" key="1">
    <citation type="submission" date="2020-02" db="EMBL/GenBank/DDBJ databases">
        <title>Draft genome sequence of Lactococcus sp. Hs30E4-3.</title>
        <authorList>
            <person name="Noda S."/>
            <person name="Yuki M."/>
            <person name="Ohkuma M."/>
        </authorList>
    </citation>
    <scope>NUCLEOTIDE SEQUENCE [LARGE SCALE GENOMIC DNA]</scope>
    <source>
        <strain evidence="5 6">Hs30E4-3</strain>
    </source>
</reference>
<evidence type="ECO:0000256" key="2">
    <source>
        <dbReference type="ARBA" id="ARBA00023015"/>
    </source>
</evidence>
<dbReference type="AlphaFoldDB" id="A0A6A0BEX4"/>